<sequence>MLDKNFQMMDIFLKMLDSPGRCWSFFFQMLDVPVEMLDRPFRNPE</sequence>
<dbReference type="EMBL" id="LQYT01000119">
    <property type="protein sequence ID" value="KYD10373.1"/>
    <property type="molecule type" value="Genomic_DNA"/>
</dbReference>
<organism evidence="1 2">
    <name type="scientific">Caldibacillus debilis</name>
    <dbReference type="NCBI Taxonomy" id="301148"/>
    <lineage>
        <taxon>Bacteria</taxon>
        <taxon>Bacillati</taxon>
        <taxon>Bacillota</taxon>
        <taxon>Bacilli</taxon>
        <taxon>Bacillales</taxon>
        <taxon>Bacillaceae</taxon>
        <taxon>Caldibacillus</taxon>
    </lineage>
</organism>
<proteinExistence type="predicted"/>
<evidence type="ECO:0000313" key="2">
    <source>
        <dbReference type="Proteomes" id="UP000075683"/>
    </source>
</evidence>
<gene>
    <name evidence="1" type="ORF">B4135_3548</name>
</gene>
<comment type="caution">
    <text evidence="1">The sequence shown here is derived from an EMBL/GenBank/DDBJ whole genome shotgun (WGS) entry which is preliminary data.</text>
</comment>
<reference evidence="1 2" key="1">
    <citation type="submission" date="2016-01" db="EMBL/GenBank/DDBJ databases">
        <title>Draft Genome Sequences of Seven Thermophilic Sporeformers Isolated from Foods.</title>
        <authorList>
            <person name="Berendsen E.M."/>
            <person name="Wells-Bennik M.H."/>
            <person name="Krawcyk A.O."/>
            <person name="De Jong A."/>
            <person name="Holsappel S."/>
            <person name="Eijlander R.T."/>
            <person name="Kuipers O.P."/>
        </authorList>
    </citation>
    <scope>NUCLEOTIDE SEQUENCE [LARGE SCALE GENOMIC DNA]</scope>
    <source>
        <strain evidence="1 2">B4135</strain>
    </source>
</reference>
<evidence type="ECO:0000313" key="1">
    <source>
        <dbReference type="EMBL" id="KYD10373.1"/>
    </source>
</evidence>
<name>A0A150LDE7_9BACI</name>
<protein>
    <submittedName>
        <fullName evidence="1">Uncharacterized protein</fullName>
    </submittedName>
</protein>
<accession>A0A150LDE7</accession>
<dbReference type="Proteomes" id="UP000075683">
    <property type="component" value="Unassembled WGS sequence"/>
</dbReference>
<dbReference type="AlphaFoldDB" id="A0A150LDE7"/>